<dbReference type="Proteomes" id="UP000054279">
    <property type="component" value="Unassembled WGS sequence"/>
</dbReference>
<gene>
    <name evidence="2" type="ORF">M422DRAFT_251091</name>
</gene>
<dbReference type="HOGENOM" id="CLU_1256740_0_0_1"/>
<keyword evidence="3" id="KW-1185">Reference proteome</keyword>
<reference evidence="2 3" key="1">
    <citation type="submission" date="2014-06" db="EMBL/GenBank/DDBJ databases">
        <title>Evolutionary Origins and Diversification of the Mycorrhizal Mutualists.</title>
        <authorList>
            <consortium name="DOE Joint Genome Institute"/>
            <consortium name="Mycorrhizal Genomics Consortium"/>
            <person name="Kohler A."/>
            <person name="Kuo A."/>
            <person name="Nagy L.G."/>
            <person name="Floudas D."/>
            <person name="Copeland A."/>
            <person name="Barry K.W."/>
            <person name="Cichocki N."/>
            <person name="Veneault-Fourrey C."/>
            <person name="LaButti K."/>
            <person name="Lindquist E.A."/>
            <person name="Lipzen A."/>
            <person name="Lundell T."/>
            <person name="Morin E."/>
            <person name="Murat C."/>
            <person name="Riley R."/>
            <person name="Ohm R."/>
            <person name="Sun H."/>
            <person name="Tunlid A."/>
            <person name="Henrissat B."/>
            <person name="Grigoriev I.V."/>
            <person name="Hibbett D.S."/>
            <person name="Martin F."/>
        </authorList>
    </citation>
    <scope>NUCLEOTIDE SEQUENCE [LARGE SCALE GENOMIC DNA]</scope>
    <source>
        <strain evidence="2 3">SS14</strain>
    </source>
</reference>
<evidence type="ECO:0000313" key="3">
    <source>
        <dbReference type="Proteomes" id="UP000054279"/>
    </source>
</evidence>
<proteinExistence type="predicted"/>
<dbReference type="EMBL" id="KN837112">
    <property type="protein sequence ID" value="KIJ45329.1"/>
    <property type="molecule type" value="Genomic_DNA"/>
</dbReference>
<evidence type="ECO:0000256" key="1">
    <source>
        <dbReference type="SAM" id="Coils"/>
    </source>
</evidence>
<dbReference type="AlphaFoldDB" id="A0A0C9VE62"/>
<evidence type="ECO:0000313" key="2">
    <source>
        <dbReference type="EMBL" id="KIJ45329.1"/>
    </source>
</evidence>
<name>A0A0C9VE62_SPHS4</name>
<keyword evidence="1" id="KW-0175">Coiled coil</keyword>
<organism evidence="2 3">
    <name type="scientific">Sphaerobolus stellatus (strain SS14)</name>
    <dbReference type="NCBI Taxonomy" id="990650"/>
    <lineage>
        <taxon>Eukaryota</taxon>
        <taxon>Fungi</taxon>
        <taxon>Dikarya</taxon>
        <taxon>Basidiomycota</taxon>
        <taxon>Agaricomycotina</taxon>
        <taxon>Agaricomycetes</taxon>
        <taxon>Phallomycetidae</taxon>
        <taxon>Geastrales</taxon>
        <taxon>Sphaerobolaceae</taxon>
        <taxon>Sphaerobolus</taxon>
    </lineage>
</organism>
<feature type="coiled-coil region" evidence="1">
    <location>
        <begin position="108"/>
        <end position="135"/>
    </location>
</feature>
<sequence>MRELLIVPSKKVSGKTREPRNNQVHDKAAAKAATERIIDQMSMMMSATGSGAEECTRTTRSCVPEEIKNTISETIKDKLCSDADSVTTVSHTISALDANAQYWSDLSNKAMRSSRRALELQLKLAEEKNMQLCEAGLMPEQQVHFSATTGRDVNCQGIPSDFHPEPFHPELSLTSTTLREQFHTGFPLSTFVDSCGQRVGGLVGDSGHHVGSICMCSRGV</sequence>
<protein>
    <submittedName>
        <fullName evidence="2">Uncharacterized protein</fullName>
    </submittedName>
</protein>
<accession>A0A0C9VE62</accession>